<keyword evidence="2" id="KW-1185">Reference proteome</keyword>
<gene>
    <name evidence="1" type="ORF">EXIGLDRAFT_718975</name>
</gene>
<organism evidence="1 2">
    <name type="scientific">Exidia glandulosa HHB12029</name>
    <dbReference type="NCBI Taxonomy" id="1314781"/>
    <lineage>
        <taxon>Eukaryota</taxon>
        <taxon>Fungi</taxon>
        <taxon>Dikarya</taxon>
        <taxon>Basidiomycota</taxon>
        <taxon>Agaricomycotina</taxon>
        <taxon>Agaricomycetes</taxon>
        <taxon>Auriculariales</taxon>
        <taxon>Exidiaceae</taxon>
        <taxon>Exidia</taxon>
    </lineage>
</organism>
<reference evidence="1 2" key="1">
    <citation type="journal article" date="2016" name="Mol. Biol. Evol.">
        <title>Comparative Genomics of Early-Diverging Mushroom-Forming Fungi Provides Insights into the Origins of Lignocellulose Decay Capabilities.</title>
        <authorList>
            <person name="Nagy L.G."/>
            <person name="Riley R."/>
            <person name="Tritt A."/>
            <person name="Adam C."/>
            <person name="Daum C."/>
            <person name="Floudas D."/>
            <person name="Sun H."/>
            <person name="Yadav J.S."/>
            <person name="Pangilinan J."/>
            <person name="Larsson K.H."/>
            <person name="Matsuura K."/>
            <person name="Barry K."/>
            <person name="Labutti K."/>
            <person name="Kuo R."/>
            <person name="Ohm R.A."/>
            <person name="Bhattacharya S.S."/>
            <person name="Shirouzu T."/>
            <person name="Yoshinaga Y."/>
            <person name="Martin F.M."/>
            <person name="Grigoriev I.V."/>
            <person name="Hibbett D.S."/>
        </authorList>
    </citation>
    <scope>NUCLEOTIDE SEQUENCE [LARGE SCALE GENOMIC DNA]</scope>
    <source>
        <strain evidence="1 2">HHB12029</strain>
    </source>
</reference>
<name>A0A165NU86_EXIGL</name>
<dbReference type="InParanoid" id="A0A165NU86"/>
<dbReference type="AlphaFoldDB" id="A0A165NU86"/>
<sequence>MGKPLPPELLLCIFEFARRMRAVGALASAARASHTFNALVTPLLYRTLVITSQNYTAFRRAKSQITFHDRAQLVHDLVIEPDFQSDVSKFGRPAEELEDILALFPNATTYAIGRLTFWPLISYELMALHYTRQNRVALITHPTPRAPPVHSCYRDADQVVPKRPCHGCYISPLKSPNYFAALRASRPLRVGELFFFCFGTVHG</sequence>
<proteinExistence type="predicted"/>
<dbReference type="Proteomes" id="UP000077266">
    <property type="component" value="Unassembled WGS sequence"/>
</dbReference>
<dbReference type="EMBL" id="KV425895">
    <property type="protein sequence ID" value="KZW01228.1"/>
    <property type="molecule type" value="Genomic_DNA"/>
</dbReference>
<feature type="non-terminal residue" evidence="1">
    <location>
        <position position="1"/>
    </location>
</feature>
<protein>
    <submittedName>
        <fullName evidence="1">Uncharacterized protein</fullName>
    </submittedName>
</protein>
<evidence type="ECO:0000313" key="1">
    <source>
        <dbReference type="EMBL" id="KZW01228.1"/>
    </source>
</evidence>
<evidence type="ECO:0000313" key="2">
    <source>
        <dbReference type="Proteomes" id="UP000077266"/>
    </source>
</evidence>
<accession>A0A165NU86</accession>